<dbReference type="AlphaFoldDB" id="A0A848BAF4"/>
<dbReference type="Gene3D" id="1.10.260.40">
    <property type="entry name" value="lambda repressor-like DNA-binding domains"/>
    <property type="match status" value="1"/>
</dbReference>
<sequence>MTREDYIKSLIKSHGYTLKAFAQQISMPYTTLLSILNGSIGGAAMDNVLKICHALNVRIEELDQISSTGHLDRHLADGSDEAQDESLMELIRDLPPEKKIALKILLTNL</sequence>
<name>A0A848BAF4_9FIRM</name>
<keyword evidence="3" id="KW-1185">Reference proteome</keyword>
<evidence type="ECO:0000313" key="3">
    <source>
        <dbReference type="Proteomes" id="UP000543804"/>
    </source>
</evidence>
<dbReference type="CDD" id="cd00093">
    <property type="entry name" value="HTH_XRE"/>
    <property type="match status" value="1"/>
</dbReference>
<evidence type="ECO:0000313" key="2">
    <source>
        <dbReference type="EMBL" id="NMD98915.1"/>
    </source>
</evidence>
<dbReference type="InterPro" id="IPR001387">
    <property type="entry name" value="Cro/C1-type_HTH"/>
</dbReference>
<reference evidence="2 3" key="1">
    <citation type="submission" date="2020-04" db="EMBL/GenBank/DDBJ databases">
        <authorList>
            <person name="Hitch T.C.A."/>
            <person name="Wylensek D."/>
            <person name="Clavel T."/>
        </authorList>
    </citation>
    <scope>NUCLEOTIDE SEQUENCE [LARGE SCALE GENOMIC DNA]</scope>
    <source>
        <strain evidence="2 3">PG-130-P53-12</strain>
    </source>
</reference>
<dbReference type="SUPFAM" id="SSF47413">
    <property type="entry name" value="lambda repressor-like DNA-binding domains"/>
    <property type="match status" value="1"/>
</dbReference>
<dbReference type="RefSeq" id="WP_019543026.1">
    <property type="nucleotide sequence ID" value="NZ_JABAFA010000014.1"/>
</dbReference>
<organism evidence="2 3">
    <name type="scientific">Selenomonas bovis</name>
    <dbReference type="NCBI Taxonomy" id="416586"/>
    <lineage>
        <taxon>Bacteria</taxon>
        <taxon>Bacillati</taxon>
        <taxon>Bacillota</taxon>
        <taxon>Negativicutes</taxon>
        <taxon>Selenomonadales</taxon>
        <taxon>Selenomonadaceae</taxon>
        <taxon>Selenomonas</taxon>
    </lineage>
</organism>
<dbReference type="Pfam" id="PF13443">
    <property type="entry name" value="HTH_26"/>
    <property type="match status" value="1"/>
</dbReference>
<dbReference type="SMART" id="SM00530">
    <property type="entry name" value="HTH_XRE"/>
    <property type="match status" value="1"/>
</dbReference>
<feature type="domain" description="HTH cro/C1-type" evidence="1">
    <location>
        <begin position="7"/>
        <end position="62"/>
    </location>
</feature>
<evidence type="ECO:0000259" key="1">
    <source>
        <dbReference type="PROSITE" id="PS50943"/>
    </source>
</evidence>
<protein>
    <submittedName>
        <fullName evidence="2">Helix-turn-helix transcriptional regulator</fullName>
    </submittedName>
</protein>
<dbReference type="InterPro" id="IPR010982">
    <property type="entry name" value="Lambda_DNA-bd_dom_sf"/>
</dbReference>
<dbReference type="EMBL" id="JABAFA010000014">
    <property type="protein sequence ID" value="NMD98915.1"/>
    <property type="molecule type" value="Genomic_DNA"/>
</dbReference>
<accession>A0A848BAF4</accession>
<dbReference type="GO" id="GO:0003677">
    <property type="term" value="F:DNA binding"/>
    <property type="evidence" value="ECO:0007669"/>
    <property type="project" value="InterPro"/>
</dbReference>
<dbReference type="PROSITE" id="PS50943">
    <property type="entry name" value="HTH_CROC1"/>
    <property type="match status" value="1"/>
</dbReference>
<gene>
    <name evidence="2" type="ORF">HF878_05395</name>
</gene>
<comment type="caution">
    <text evidence="2">The sequence shown here is derived from an EMBL/GenBank/DDBJ whole genome shotgun (WGS) entry which is preliminary data.</text>
</comment>
<proteinExistence type="predicted"/>
<dbReference type="Proteomes" id="UP000543804">
    <property type="component" value="Unassembled WGS sequence"/>
</dbReference>